<dbReference type="RefSeq" id="WP_344303808.1">
    <property type="nucleotide sequence ID" value="NZ_BAAAQQ010000011.1"/>
</dbReference>
<evidence type="ECO:0000256" key="1">
    <source>
        <dbReference type="SAM" id="MobiDB-lite"/>
    </source>
</evidence>
<accession>A0ABP5K5G8</accession>
<keyword evidence="3" id="KW-1185">Reference proteome</keyword>
<proteinExistence type="predicted"/>
<comment type="caution">
    <text evidence="2">The sequence shown here is derived from an EMBL/GenBank/DDBJ whole genome shotgun (WGS) entry which is preliminary data.</text>
</comment>
<name>A0ABP5K5G8_9ACTN</name>
<dbReference type="EMBL" id="BAAAQQ010000011">
    <property type="protein sequence ID" value="GAA2125083.1"/>
    <property type="molecule type" value="Genomic_DNA"/>
</dbReference>
<dbReference type="Proteomes" id="UP001500575">
    <property type="component" value="Unassembled WGS sequence"/>
</dbReference>
<feature type="region of interest" description="Disordered" evidence="1">
    <location>
        <begin position="92"/>
        <end position="111"/>
    </location>
</feature>
<reference evidence="3" key="1">
    <citation type="journal article" date="2019" name="Int. J. Syst. Evol. Microbiol.">
        <title>The Global Catalogue of Microorganisms (GCM) 10K type strain sequencing project: providing services to taxonomists for standard genome sequencing and annotation.</title>
        <authorList>
            <consortium name="The Broad Institute Genomics Platform"/>
            <consortium name="The Broad Institute Genome Sequencing Center for Infectious Disease"/>
            <person name="Wu L."/>
            <person name="Ma J."/>
        </authorList>
    </citation>
    <scope>NUCLEOTIDE SEQUENCE [LARGE SCALE GENOMIC DNA]</scope>
    <source>
        <strain evidence="3">JCM 16021</strain>
    </source>
</reference>
<evidence type="ECO:0008006" key="4">
    <source>
        <dbReference type="Google" id="ProtNLM"/>
    </source>
</evidence>
<gene>
    <name evidence="2" type="ORF">GCM10009843_22440</name>
</gene>
<protein>
    <recommendedName>
        <fullName evidence="4">Alpha/beta hydrolase</fullName>
    </recommendedName>
</protein>
<feature type="compositionally biased region" description="Basic and acidic residues" evidence="1">
    <location>
        <begin position="98"/>
        <end position="111"/>
    </location>
</feature>
<evidence type="ECO:0000313" key="3">
    <source>
        <dbReference type="Proteomes" id="UP001500575"/>
    </source>
</evidence>
<organism evidence="2 3">
    <name type="scientific">Nocardioides bigeumensis</name>
    <dbReference type="NCBI Taxonomy" id="433657"/>
    <lineage>
        <taxon>Bacteria</taxon>
        <taxon>Bacillati</taxon>
        <taxon>Actinomycetota</taxon>
        <taxon>Actinomycetes</taxon>
        <taxon>Propionibacteriales</taxon>
        <taxon>Nocardioidaceae</taxon>
        <taxon>Nocardioides</taxon>
    </lineage>
</organism>
<evidence type="ECO:0000313" key="2">
    <source>
        <dbReference type="EMBL" id="GAA2125083.1"/>
    </source>
</evidence>
<sequence length="394" mass="42606">MTESADLGPSRYFQPRADAEAAGAEDLDAVGTNAIRALLLGLMLSDAQEALFGLDGQLEVVGLERDVPAVAGWDDRLETAARADSLLRDLDIPSSLGPRRERPSSDYSSERTDLWVRARESPADPATSIAWLRTVMYSAPDRVDGVSAAAALSHWRRPKGAAEVPGFLTDARAVLNRAAGGNDTAAQEVALAARRTGIARPGSAAEEDSEATRWKANPARCSLTIHGTWAWRGDWWYPGGDFHSFVASTFRPNLYAGGAPFSWSGGYFRKSRKKAAQRLARWSADIAGGQLDTAFAHSYGGGIALMSTTSGASYNRLVLLSVPVHNDYDVEWRSIGKAQSVRLSFDLVLAAARARQRFGANVDELILPLYPWSHGATHDPALWAKESIQQKLGL</sequence>